<dbReference type="InterPro" id="IPR013114">
    <property type="entry name" value="FabA_FabZ"/>
</dbReference>
<dbReference type="SUPFAM" id="SSF54637">
    <property type="entry name" value="Thioesterase/thiol ester dehydrase-isomerase"/>
    <property type="match status" value="1"/>
</dbReference>
<name>A0ABS1PSJ7_9ACTN</name>
<keyword evidence="4" id="KW-1185">Reference proteome</keyword>
<accession>A0ABS1PSJ7</accession>
<dbReference type="Pfam" id="PF07977">
    <property type="entry name" value="FabA"/>
    <property type="match status" value="1"/>
</dbReference>
<dbReference type="RefSeq" id="WP_201852723.1">
    <property type="nucleotide sequence ID" value="NZ_JAERRG010000008.1"/>
</dbReference>
<gene>
    <name evidence="3" type="ORF">JK364_21275</name>
</gene>
<dbReference type="EMBL" id="JAERRG010000008">
    <property type="protein sequence ID" value="MBL1114907.1"/>
    <property type="molecule type" value="Genomic_DNA"/>
</dbReference>
<dbReference type="PANTHER" id="PTHR30272:SF1">
    <property type="entry name" value="3-HYDROXYACYL-[ACYL-CARRIER-PROTEIN] DEHYDRATASE"/>
    <property type="match status" value="1"/>
</dbReference>
<comment type="similarity">
    <text evidence="1">Belongs to the thioester dehydratase family. FabZ subfamily.</text>
</comment>
<proteinExistence type="inferred from homology"/>
<comment type="caution">
    <text evidence="3">The sequence shown here is derived from an EMBL/GenBank/DDBJ whole genome shotgun (WGS) entry which is preliminary data.</text>
</comment>
<evidence type="ECO:0000256" key="2">
    <source>
        <dbReference type="ARBA" id="ARBA00023239"/>
    </source>
</evidence>
<evidence type="ECO:0000313" key="3">
    <source>
        <dbReference type="EMBL" id="MBL1114907.1"/>
    </source>
</evidence>
<dbReference type="PANTHER" id="PTHR30272">
    <property type="entry name" value="3-HYDROXYACYL-[ACYL-CARRIER-PROTEIN] DEHYDRATASE"/>
    <property type="match status" value="1"/>
</dbReference>
<sequence>MIDAAGIKRLLPHRHPMLLIDRVVELVPGERLVALKAITCNEPWYRHLGEDAAPEEFAYPGTLLVESWGQAAGLLAVCGAEATGGPTGQVMLAGSMSGVEFHRPVQPGDVLEHRVRLFRALTDTVIFEGETLVGGEVALTFSRMVMAFRPGDQLRPSASADQVAAAPAVP</sequence>
<dbReference type="Proteomes" id="UP000621510">
    <property type="component" value="Unassembled WGS sequence"/>
</dbReference>
<dbReference type="InterPro" id="IPR029069">
    <property type="entry name" value="HotDog_dom_sf"/>
</dbReference>
<keyword evidence="2" id="KW-0456">Lyase</keyword>
<dbReference type="CDD" id="cd01288">
    <property type="entry name" value="FabZ"/>
    <property type="match status" value="1"/>
</dbReference>
<protein>
    <submittedName>
        <fullName evidence="3">Beta-hydroxyacyl-ACP dehydratase</fullName>
    </submittedName>
</protein>
<organism evidence="3 4">
    <name type="scientific">Streptomyces endocoffeicus</name>
    <dbReference type="NCBI Taxonomy" id="2898945"/>
    <lineage>
        <taxon>Bacteria</taxon>
        <taxon>Bacillati</taxon>
        <taxon>Actinomycetota</taxon>
        <taxon>Actinomycetes</taxon>
        <taxon>Kitasatosporales</taxon>
        <taxon>Streptomycetaceae</taxon>
        <taxon>Streptomyces</taxon>
    </lineage>
</organism>
<reference evidence="3 4" key="1">
    <citation type="submission" date="2021-01" db="EMBL/GenBank/DDBJ databases">
        <title>WGS of actinomycetes isolated from Thailand.</title>
        <authorList>
            <person name="Thawai C."/>
        </authorList>
    </citation>
    <scope>NUCLEOTIDE SEQUENCE [LARGE SCALE GENOMIC DNA]</scope>
    <source>
        <strain evidence="3 4">CA3R110</strain>
    </source>
</reference>
<dbReference type="Gene3D" id="3.10.129.10">
    <property type="entry name" value="Hotdog Thioesterase"/>
    <property type="match status" value="1"/>
</dbReference>
<evidence type="ECO:0000256" key="1">
    <source>
        <dbReference type="ARBA" id="ARBA00009174"/>
    </source>
</evidence>
<evidence type="ECO:0000313" key="4">
    <source>
        <dbReference type="Proteomes" id="UP000621510"/>
    </source>
</evidence>